<keyword evidence="2" id="KW-1185">Reference proteome</keyword>
<sequence length="233" mass="27459">MANLISTPRSHADEAWKGALDVYFREFMQFFYQEIAAQIAWDAQYQTLDKELQSLSVKSQVGKKFVDKLLRVRLKSGATCFVLLHVEFQGHYEVDFAQRLFEYFYRLYDRYRQPVLTMAVLTDERCNWRPKSYPMQVCGHKVNHFHFLTSKLIDYRAQRATLLEHANPFGTIVAAHLAALETRTDPNARYQHKFALMRQLYQKGLTREAIFNLCHFIEGVLTLPKEFEIIYNS</sequence>
<proteinExistence type="predicted"/>
<dbReference type="PANTHER" id="PTHR35586">
    <property type="entry name" value="SLL1691 PROTEIN"/>
    <property type="match status" value="1"/>
</dbReference>
<protein>
    <submittedName>
        <fullName evidence="1">Uncharacterized protein</fullName>
    </submittedName>
</protein>
<dbReference type="PANTHER" id="PTHR35586:SF1">
    <property type="entry name" value="SLL1691 PROTEIN"/>
    <property type="match status" value="1"/>
</dbReference>
<evidence type="ECO:0000313" key="2">
    <source>
        <dbReference type="Proteomes" id="UP000282597"/>
    </source>
</evidence>
<reference evidence="1 2" key="1">
    <citation type="journal article" date="2018" name="Microbes Environ.">
        <title>Comparative Genomic Insights into Endofungal Lifestyles of Two Bacterial Endosymbionts, Mycoavidus cysteinexigens and Burkholderia rhizoxinica.</title>
        <authorList>
            <person name="Sharmin D."/>
            <person name="Guo Y."/>
            <person name="Nishizawa T."/>
            <person name="Ohshima S."/>
            <person name="Sato Y."/>
            <person name="Takashima Y."/>
            <person name="Narisawa K."/>
            <person name="Ohta H."/>
        </authorList>
    </citation>
    <scope>NUCLEOTIDE SEQUENCE [LARGE SCALE GENOMIC DNA]</scope>
    <source>
        <strain evidence="1 2">B1-EB</strain>
    </source>
</reference>
<dbReference type="RefSeq" id="WP_052393856.1">
    <property type="nucleotide sequence ID" value="NZ_AP018150.1"/>
</dbReference>
<name>A0A2Z6ESE7_9BURK</name>
<dbReference type="AlphaFoldDB" id="A0A2Z6ESE7"/>
<dbReference type="EMBL" id="AP018150">
    <property type="protein sequence ID" value="BBE08329.1"/>
    <property type="molecule type" value="Genomic_DNA"/>
</dbReference>
<evidence type="ECO:0000313" key="1">
    <source>
        <dbReference type="EMBL" id="BBE08329.1"/>
    </source>
</evidence>
<accession>A0A2Z6ESE7</accession>
<gene>
    <name evidence="1" type="ORF">MCB1EB_0168</name>
</gene>
<dbReference type="KEGG" id="mcys:MCB1EB_0168"/>
<dbReference type="Proteomes" id="UP000282597">
    <property type="component" value="Chromosome"/>
</dbReference>
<organism evidence="1 2">
    <name type="scientific">Mycoavidus cysteinexigens</name>
    <dbReference type="NCBI Taxonomy" id="1553431"/>
    <lineage>
        <taxon>Bacteria</taxon>
        <taxon>Pseudomonadati</taxon>
        <taxon>Pseudomonadota</taxon>
        <taxon>Betaproteobacteria</taxon>
        <taxon>Burkholderiales</taxon>
        <taxon>Burkholderiaceae</taxon>
        <taxon>Mycoavidus</taxon>
    </lineage>
</organism>